<accession>A0A0L0SPW3</accession>
<dbReference type="AlphaFoldDB" id="A0A0L0SPW3"/>
<dbReference type="Gene3D" id="1.25.40.20">
    <property type="entry name" value="Ankyrin repeat-containing domain"/>
    <property type="match status" value="1"/>
</dbReference>
<dbReference type="InterPro" id="IPR052050">
    <property type="entry name" value="SecEffector_AnkRepeat"/>
</dbReference>
<dbReference type="SUPFAM" id="SSF48403">
    <property type="entry name" value="Ankyrin repeat"/>
    <property type="match status" value="1"/>
</dbReference>
<dbReference type="eggNOG" id="KOG0672">
    <property type="taxonomic scope" value="Eukaryota"/>
</dbReference>
<evidence type="ECO:0000313" key="2">
    <source>
        <dbReference type="EMBL" id="KNE64573.1"/>
    </source>
</evidence>
<feature type="region of interest" description="Disordered" evidence="1">
    <location>
        <begin position="1"/>
        <end position="34"/>
    </location>
</feature>
<dbReference type="EMBL" id="GG745345">
    <property type="protein sequence ID" value="KNE64573.1"/>
    <property type="molecule type" value="Genomic_DNA"/>
</dbReference>
<sequence>MMNSNNSHVHSDSRTGSSVATTISGPSANRPSATQPKLPWELIGAILVTVVVDHYPSPRDDFFAPSLADARVENELRQYLYVARGLPRVHRAIVERFPGCAVQCAVADGRVDRLQVYAAVDPTMALNARQLGHAVHVAVRRGDTAVLQWLFGRPDAGKLRLMIENSTATGLIEAAARSDVPFCEWWLKSAAPYTRSEARGAMVKALDTAARLGHTRVLEWWVQNGFAVAKYTSRLVCTASAHGRIEALEWIVLAGLPIQQSTDAMDMASAHGHIGVLEWWCDALARGVIQKLPFQAPMTKATANGHVHVLDWWWTRFGCVPSPKDRDHGAVTAGRKGTLEVLDWWLADKNRWSSESLSVMSVGLKRALLDNHVTVLERWKRLVVESHAAANQAASFVPPLSWWADCEHGFSPTTGASVADFVSASRNGAIDAMRWWVAHKLPFMYSPKAIDCASQAGHVAVLDWWLHESGVEPLYTAAALANASRKGRVEVLEWWTRSGLPLKYTDDTRRDGIESGTDGIAIWWRSSEMPPSVSVEVECLPKIVKAFESDVGGEKSE</sequence>
<organism evidence="2 3">
    <name type="scientific">Allomyces macrogynus (strain ATCC 38327)</name>
    <name type="common">Allomyces javanicus var. macrogynus</name>
    <dbReference type="NCBI Taxonomy" id="578462"/>
    <lineage>
        <taxon>Eukaryota</taxon>
        <taxon>Fungi</taxon>
        <taxon>Fungi incertae sedis</taxon>
        <taxon>Blastocladiomycota</taxon>
        <taxon>Blastocladiomycetes</taxon>
        <taxon>Blastocladiales</taxon>
        <taxon>Blastocladiaceae</taxon>
        <taxon>Allomyces</taxon>
    </lineage>
</organism>
<evidence type="ECO:0000313" key="3">
    <source>
        <dbReference type="Proteomes" id="UP000054350"/>
    </source>
</evidence>
<gene>
    <name evidence="2" type="ORF">AMAG_09932</name>
</gene>
<name>A0A0L0SPW3_ALLM3</name>
<dbReference type="VEuPathDB" id="FungiDB:AMAG_09932"/>
<reference evidence="3" key="2">
    <citation type="submission" date="2009-11" db="EMBL/GenBank/DDBJ databases">
        <title>The Genome Sequence of Allomyces macrogynus strain ATCC 38327.</title>
        <authorList>
            <consortium name="The Broad Institute Genome Sequencing Platform"/>
            <person name="Russ C."/>
            <person name="Cuomo C."/>
            <person name="Shea T."/>
            <person name="Young S.K."/>
            <person name="Zeng Q."/>
            <person name="Koehrsen M."/>
            <person name="Haas B."/>
            <person name="Borodovsky M."/>
            <person name="Guigo R."/>
            <person name="Alvarado L."/>
            <person name="Berlin A."/>
            <person name="Borenstein D."/>
            <person name="Chen Z."/>
            <person name="Engels R."/>
            <person name="Freedman E."/>
            <person name="Gellesch M."/>
            <person name="Goldberg J."/>
            <person name="Griggs A."/>
            <person name="Gujja S."/>
            <person name="Heiman D."/>
            <person name="Hepburn T."/>
            <person name="Howarth C."/>
            <person name="Jen D."/>
            <person name="Larson L."/>
            <person name="Lewis B."/>
            <person name="Mehta T."/>
            <person name="Park D."/>
            <person name="Pearson M."/>
            <person name="Roberts A."/>
            <person name="Saif S."/>
            <person name="Shenoy N."/>
            <person name="Sisk P."/>
            <person name="Stolte C."/>
            <person name="Sykes S."/>
            <person name="Walk T."/>
            <person name="White J."/>
            <person name="Yandava C."/>
            <person name="Burger G."/>
            <person name="Gray M.W."/>
            <person name="Holland P.W.H."/>
            <person name="King N."/>
            <person name="Lang F.B.F."/>
            <person name="Roger A.J."/>
            <person name="Ruiz-Trillo I."/>
            <person name="Lander E."/>
            <person name="Nusbaum C."/>
        </authorList>
    </citation>
    <scope>NUCLEOTIDE SEQUENCE [LARGE SCALE GENOMIC DNA]</scope>
    <source>
        <strain evidence="3">ATCC 38327</strain>
    </source>
</reference>
<reference evidence="2 3" key="1">
    <citation type="submission" date="2009-11" db="EMBL/GenBank/DDBJ databases">
        <title>Annotation of Allomyces macrogynus ATCC 38327.</title>
        <authorList>
            <consortium name="The Broad Institute Genome Sequencing Platform"/>
            <person name="Russ C."/>
            <person name="Cuomo C."/>
            <person name="Burger G."/>
            <person name="Gray M.W."/>
            <person name="Holland P.W.H."/>
            <person name="King N."/>
            <person name="Lang F.B.F."/>
            <person name="Roger A.J."/>
            <person name="Ruiz-Trillo I."/>
            <person name="Young S.K."/>
            <person name="Zeng Q."/>
            <person name="Gargeya S."/>
            <person name="Fitzgerald M."/>
            <person name="Haas B."/>
            <person name="Abouelleil A."/>
            <person name="Alvarado L."/>
            <person name="Arachchi H.M."/>
            <person name="Berlin A."/>
            <person name="Chapman S.B."/>
            <person name="Gearin G."/>
            <person name="Goldberg J."/>
            <person name="Griggs A."/>
            <person name="Gujja S."/>
            <person name="Hansen M."/>
            <person name="Heiman D."/>
            <person name="Howarth C."/>
            <person name="Larimer J."/>
            <person name="Lui A."/>
            <person name="MacDonald P.J.P."/>
            <person name="McCowen C."/>
            <person name="Montmayeur A."/>
            <person name="Murphy C."/>
            <person name="Neiman D."/>
            <person name="Pearson M."/>
            <person name="Priest M."/>
            <person name="Roberts A."/>
            <person name="Saif S."/>
            <person name="Shea T."/>
            <person name="Sisk P."/>
            <person name="Stolte C."/>
            <person name="Sykes S."/>
            <person name="Wortman J."/>
            <person name="Nusbaum C."/>
            <person name="Birren B."/>
        </authorList>
    </citation>
    <scope>NUCLEOTIDE SEQUENCE [LARGE SCALE GENOMIC DNA]</scope>
    <source>
        <strain evidence="2 3">ATCC 38327</strain>
    </source>
</reference>
<dbReference type="InterPro" id="IPR036770">
    <property type="entry name" value="Ankyrin_rpt-contain_sf"/>
</dbReference>
<dbReference type="PANTHER" id="PTHR46586">
    <property type="entry name" value="ANKYRIN REPEAT-CONTAINING PROTEIN"/>
    <property type="match status" value="1"/>
</dbReference>
<dbReference type="Proteomes" id="UP000054350">
    <property type="component" value="Unassembled WGS sequence"/>
</dbReference>
<dbReference type="OrthoDB" id="60283at2759"/>
<evidence type="ECO:0000256" key="1">
    <source>
        <dbReference type="SAM" id="MobiDB-lite"/>
    </source>
</evidence>
<keyword evidence="3" id="KW-1185">Reference proteome</keyword>
<proteinExistence type="predicted"/>
<protein>
    <submittedName>
        <fullName evidence="2">Uncharacterized protein</fullName>
    </submittedName>
</protein>
<dbReference type="PANTHER" id="PTHR46586:SF3">
    <property type="entry name" value="ANKYRIN REPEAT-CONTAINING PROTEIN"/>
    <property type="match status" value="1"/>
</dbReference>